<dbReference type="EMBL" id="CP029192">
    <property type="protein sequence ID" value="QES37916.1"/>
    <property type="molecule type" value="Genomic_DNA"/>
</dbReference>
<feature type="domain" description="Gfo/Idh/MocA-like oxidoreductase N-terminal" evidence="3">
    <location>
        <begin position="12"/>
        <end position="125"/>
    </location>
</feature>
<sequence length="378" mass="38850">MTSAPTGTGPVGVAIVGAGVISAQYLRTLSGFPDVRVLAVADLDEERAATVARTHGIPVSGGPADVLALPDVELVVNLTVPAAHAQVATAALRAGKHVYGEKPITLVPTEAEKLLAEASERGLLVGNAPDTFLGAGLQSALRAVAAGHIGAPVAATTVTQGLGPEAWHPDPAFFYQPGAGPLFDLGPYYLTSLVALFGSVEQVAATATRARGERVVGSGPKAGLAFPVDVPTHVSSLLRFASGVRADSTFSFDSALPRIRFEITGTEGMLSVPDPNTFGGPLKLLPNGSDTWRELPVRGRTDGRGLGVVDMARAVRGGVPHRASGALALHVLQAMTAITHSAHRAEFVPLATQIVPPEPLPEEWDPEEATLGSGSPAT</sequence>
<feature type="region of interest" description="Disordered" evidence="2">
    <location>
        <begin position="356"/>
        <end position="378"/>
    </location>
</feature>
<evidence type="ECO:0000259" key="3">
    <source>
        <dbReference type="Pfam" id="PF01408"/>
    </source>
</evidence>
<protein>
    <submittedName>
        <fullName evidence="5">Oxidoreductase</fullName>
    </submittedName>
</protein>
<dbReference type="Gene3D" id="3.40.50.720">
    <property type="entry name" value="NAD(P)-binding Rossmann-like Domain"/>
    <property type="match status" value="1"/>
</dbReference>
<proteinExistence type="predicted"/>
<dbReference type="InterPro" id="IPR050463">
    <property type="entry name" value="Gfo/Idh/MocA_oxidrdct_glycsds"/>
</dbReference>
<evidence type="ECO:0000256" key="2">
    <source>
        <dbReference type="SAM" id="MobiDB-lite"/>
    </source>
</evidence>
<dbReference type="GO" id="GO:0000166">
    <property type="term" value="F:nucleotide binding"/>
    <property type="evidence" value="ECO:0007669"/>
    <property type="project" value="InterPro"/>
</dbReference>
<feature type="domain" description="GFO/IDH/MocA-like oxidoreductase" evidence="4">
    <location>
        <begin position="139"/>
        <end position="270"/>
    </location>
</feature>
<dbReference type="InterPro" id="IPR036291">
    <property type="entry name" value="NAD(P)-bd_dom_sf"/>
</dbReference>
<keyword evidence="1" id="KW-0560">Oxidoreductase</keyword>
<dbReference type="InterPro" id="IPR000683">
    <property type="entry name" value="Gfo/Idh/MocA-like_OxRdtase_N"/>
</dbReference>
<dbReference type="SUPFAM" id="SSF51735">
    <property type="entry name" value="NAD(P)-binding Rossmann-fold domains"/>
    <property type="match status" value="1"/>
</dbReference>
<dbReference type="AlphaFoldDB" id="A0A5P2C578"/>
<dbReference type="Gene3D" id="3.30.360.10">
    <property type="entry name" value="Dihydrodipicolinate Reductase, domain 2"/>
    <property type="match status" value="1"/>
</dbReference>
<dbReference type="SUPFAM" id="SSF55347">
    <property type="entry name" value="Glyceraldehyde-3-phosphate dehydrogenase-like, C-terminal domain"/>
    <property type="match status" value="1"/>
</dbReference>
<evidence type="ECO:0000256" key="1">
    <source>
        <dbReference type="ARBA" id="ARBA00023002"/>
    </source>
</evidence>
<dbReference type="Proteomes" id="UP000322927">
    <property type="component" value="Chromosome"/>
</dbReference>
<dbReference type="GO" id="GO:0016491">
    <property type="term" value="F:oxidoreductase activity"/>
    <property type="evidence" value="ECO:0007669"/>
    <property type="project" value="UniProtKB-KW"/>
</dbReference>
<evidence type="ECO:0000313" key="6">
    <source>
        <dbReference type="Proteomes" id="UP000322927"/>
    </source>
</evidence>
<organism evidence="5 6">
    <name type="scientific">Streptomyces venezuelae</name>
    <dbReference type="NCBI Taxonomy" id="54571"/>
    <lineage>
        <taxon>Bacteria</taxon>
        <taxon>Bacillati</taxon>
        <taxon>Actinomycetota</taxon>
        <taxon>Actinomycetes</taxon>
        <taxon>Kitasatosporales</taxon>
        <taxon>Streptomycetaceae</taxon>
        <taxon>Streptomyces</taxon>
    </lineage>
</organism>
<dbReference type="PANTHER" id="PTHR43818">
    <property type="entry name" value="BCDNA.GH03377"/>
    <property type="match status" value="1"/>
</dbReference>
<evidence type="ECO:0000313" key="5">
    <source>
        <dbReference type="EMBL" id="QES37916.1"/>
    </source>
</evidence>
<reference evidence="5 6" key="1">
    <citation type="submission" date="2018-05" db="EMBL/GenBank/DDBJ databases">
        <title>Streptomyces venezuelae.</title>
        <authorList>
            <person name="Kim W."/>
            <person name="Lee N."/>
            <person name="Cho B.-K."/>
        </authorList>
    </citation>
    <scope>NUCLEOTIDE SEQUENCE [LARGE SCALE GENOMIC DNA]</scope>
    <source>
        <strain evidence="5 6">ATCC 14584</strain>
    </source>
</reference>
<accession>A0A5P2C578</accession>
<dbReference type="PANTHER" id="PTHR43818:SF11">
    <property type="entry name" value="BCDNA.GH03377"/>
    <property type="match status" value="1"/>
</dbReference>
<gene>
    <name evidence="5" type="ORF">DEJ48_34895</name>
</gene>
<dbReference type="Pfam" id="PF01408">
    <property type="entry name" value="GFO_IDH_MocA"/>
    <property type="match status" value="1"/>
</dbReference>
<name>A0A5P2C578_STRVZ</name>
<evidence type="ECO:0000259" key="4">
    <source>
        <dbReference type="Pfam" id="PF22725"/>
    </source>
</evidence>
<dbReference type="RefSeq" id="WP_150220120.1">
    <property type="nucleotide sequence ID" value="NZ_CP029192.1"/>
</dbReference>
<dbReference type="Pfam" id="PF22725">
    <property type="entry name" value="GFO_IDH_MocA_C3"/>
    <property type="match status" value="1"/>
</dbReference>
<dbReference type="InterPro" id="IPR055170">
    <property type="entry name" value="GFO_IDH_MocA-like_dom"/>
</dbReference>
<dbReference type="OrthoDB" id="9776544at2"/>